<dbReference type="InterPro" id="IPR011990">
    <property type="entry name" value="TPR-like_helical_dom_sf"/>
</dbReference>
<evidence type="ECO:0000256" key="4">
    <source>
        <dbReference type="SAM" id="MobiDB-lite"/>
    </source>
</evidence>
<dbReference type="PROSITE" id="PS50005">
    <property type="entry name" value="TPR"/>
    <property type="match status" value="1"/>
</dbReference>
<evidence type="ECO:0000256" key="1">
    <source>
        <dbReference type="ARBA" id="ARBA00022737"/>
    </source>
</evidence>
<evidence type="ECO:0000313" key="6">
    <source>
        <dbReference type="Proteomes" id="UP000001075"/>
    </source>
</evidence>
<dbReference type="PANTHER" id="PTHR44858:SF1">
    <property type="entry name" value="UDP-N-ACETYLGLUCOSAMINE--PEPTIDE N-ACETYLGLUCOSAMINYLTRANSFERASE SPINDLY-RELATED"/>
    <property type="match status" value="1"/>
</dbReference>
<dbReference type="Proteomes" id="UP000001075">
    <property type="component" value="Unassembled WGS sequence"/>
</dbReference>
<dbReference type="InParanoid" id="G3I809"/>
<keyword evidence="2 3" id="KW-0802">TPR repeat</keyword>
<dbReference type="STRING" id="10029.G3I809"/>
<keyword evidence="1" id="KW-0677">Repeat</keyword>
<dbReference type="SMART" id="SM00028">
    <property type="entry name" value="TPR"/>
    <property type="match status" value="5"/>
</dbReference>
<dbReference type="PANTHER" id="PTHR44858">
    <property type="entry name" value="TETRATRICOPEPTIDE REPEAT PROTEIN 6"/>
    <property type="match status" value="1"/>
</dbReference>
<dbReference type="EMBL" id="JH001476">
    <property type="protein sequence ID" value="EGV93623.1"/>
    <property type="molecule type" value="Genomic_DNA"/>
</dbReference>
<proteinExistence type="predicted"/>
<dbReference type="SUPFAM" id="SSF48452">
    <property type="entry name" value="TPR-like"/>
    <property type="match status" value="1"/>
</dbReference>
<feature type="compositionally biased region" description="Acidic residues" evidence="4">
    <location>
        <begin position="49"/>
        <end position="59"/>
    </location>
</feature>
<name>G3I809_CRIGR</name>
<feature type="repeat" description="TPR" evidence="3">
    <location>
        <begin position="640"/>
        <end position="673"/>
    </location>
</feature>
<dbReference type="AlphaFoldDB" id="G3I809"/>
<feature type="region of interest" description="Disordered" evidence="4">
    <location>
        <begin position="45"/>
        <end position="111"/>
    </location>
</feature>
<evidence type="ECO:0000313" key="5">
    <source>
        <dbReference type="EMBL" id="EGV93623.1"/>
    </source>
</evidence>
<reference evidence="6" key="1">
    <citation type="journal article" date="2011" name="Nat. Biotechnol.">
        <title>The genomic sequence of the Chinese hamster ovary (CHO)-K1 cell line.</title>
        <authorList>
            <person name="Xu X."/>
            <person name="Nagarajan H."/>
            <person name="Lewis N.E."/>
            <person name="Pan S."/>
            <person name="Cai Z."/>
            <person name="Liu X."/>
            <person name="Chen W."/>
            <person name="Xie M."/>
            <person name="Wang W."/>
            <person name="Hammond S."/>
            <person name="Andersen M.R."/>
            <person name="Neff N."/>
            <person name="Passarelli B."/>
            <person name="Koh W."/>
            <person name="Fan H.C."/>
            <person name="Wang J."/>
            <person name="Gui Y."/>
            <person name="Lee K.H."/>
            <person name="Betenbaugh M.J."/>
            <person name="Quake S.R."/>
            <person name="Famili I."/>
            <person name="Palsson B.O."/>
            <person name="Wang J."/>
        </authorList>
    </citation>
    <scope>NUCLEOTIDE SEQUENCE [LARGE SCALE GENOMIC DNA]</scope>
    <source>
        <strain evidence="6">CHO K1 cell line</strain>
    </source>
</reference>
<dbReference type="eggNOG" id="ENOG502SBNQ">
    <property type="taxonomic scope" value="Eukaryota"/>
</dbReference>
<sequence>MSTIPKHFGLTSRDESYMFKELEKIRQEYKKEYFEFKQLSARQALGASSEDDLEDEDEEARPLSAQAKGQVSWAVKLASSSRAQSPERPAAAALQGAPPSARRRPVKPQPFRPREFYLRSSAFLRHRPQKEAPPICPQVGAARPAILMRPRSRQRKLHVKPRREPVSRPKIVLSPEHEAPGLEVARPRYRLASSLSSPGSEVDDSGRLRRLRIHTHFMREGMGASRWLRPRSKSGREGGSTIQANWSMPVTRYIPTSIEEIIASLQSEAQLAADQTIKELIQSILGQNYDLTLERSKSVVELRKEESPPFVLKDDIDTNLKQLRYQKKKELEHQLARQRATLEPTFKSSLETLKESDSLKYLSFSLVEASRKAGFSYIVYPRKKKGLWKKKGLKFQKLALVYEYLSRPPKKLERGQYLLMMKCYDLAKLTIHQMAEMNKGLIELTPIQKALIYLFCENHDKAIQILEVVTASKPEISTFALLAKAQMKAKKIKTYKLAITDLTTAVNMDKNSYIAFYNRALCYTKIKDLDMALRDYGIVLLLNAGERITLNTFINRGLIYTELKLIKEFEGAVDFFTRAVNINSCFLDAYIGRGNSYMEYEQDKALKLAQKDFLKALHIDPSSLKARISLGYNLQIDTTAEFLTNRGVIHEFMGRKQNAMTDYDAAISLDPEYSLAYFNAGNIYFHHRQFSQAL</sequence>
<feature type="compositionally biased region" description="Low complexity" evidence="4">
    <location>
        <begin position="86"/>
        <end position="100"/>
    </location>
</feature>
<evidence type="ECO:0000256" key="3">
    <source>
        <dbReference type="PROSITE-ProRule" id="PRU00339"/>
    </source>
</evidence>
<evidence type="ECO:0000256" key="2">
    <source>
        <dbReference type="ARBA" id="ARBA00022803"/>
    </source>
</evidence>
<accession>G3I809</accession>
<dbReference type="Gene3D" id="1.25.40.10">
    <property type="entry name" value="Tetratricopeptide repeat domain"/>
    <property type="match status" value="3"/>
</dbReference>
<gene>
    <name evidence="5" type="ORF">I79_019666</name>
</gene>
<organism evidence="5 6">
    <name type="scientific">Cricetulus griseus</name>
    <name type="common">Chinese hamster</name>
    <name type="synonym">Cricetulus barabensis griseus</name>
    <dbReference type="NCBI Taxonomy" id="10029"/>
    <lineage>
        <taxon>Eukaryota</taxon>
        <taxon>Metazoa</taxon>
        <taxon>Chordata</taxon>
        <taxon>Craniata</taxon>
        <taxon>Vertebrata</taxon>
        <taxon>Euteleostomi</taxon>
        <taxon>Mammalia</taxon>
        <taxon>Eutheria</taxon>
        <taxon>Euarchontoglires</taxon>
        <taxon>Glires</taxon>
        <taxon>Rodentia</taxon>
        <taxon>Myomorpha</taxon>
        <taxon>Muroidea</taxon>
        <taxon>Cricetidae</taxon>
        <taxon>Cricetinae</taxon>
        <taxon>Cricetulus</taxon>
    </lineage>
</organism>
<dbReference type="InterPro" id="IPR019734">
    <property type="entry name" value="TPR_rpt"/>
</dbReference>
<protein>
    <submittedName>
        <fullName evidence="5">Tetratricopeptide repeat protein 6</fullName>
    </submittedName>
</protein>
<dbReference type="InterPro" id="IPR050498">
    <property type="entry name" value="Ycf3"/>
</dbReference>
<dbReference type="Pfam" id="PF13181">
    <property type="entry name" value="TPR_8"/>
    <property type="match status" value="1"/>
</dbReference>